<name>U9UBP3_RHIID</name>
<organism evidence="1">
    <name type="scientific">Rhizophagus irregularis (strain DAOM 181602 / DAOM 197198 / MUCL 43194)</name>
    <name type="common">Arbuscular mycorrhizal fungus</name>
    <name type="synonym">Glomus intraradices</name>
    <dbReference type="NCBI Taxonomy" id="747089"/>
    <lineage>
        <taxon>Eukaryota</taxon>
        <taxon>Fungi</taxon>
        <taxon>Fungi incertae sedis</taxon>
        <taxon>Mucoromycota</taxon>
        <taxon>Glomeromycotina</taxon>
        <taxon>Glomeromycetes</taxon>
        <taxon>Glomerales</taxon>
        <taxon>Glomeraceae</taxon>
        <taxon>Rhizophagus</taxon>
    </lineage>
</organism>
<sequence>MDQSDLVSEIQLANLKSEITKSDQISMILLPFDSSHRDESNDMCFISIAPILME</sequence>
<dbReference type="HOGENOM" id="CLU_3051507_0_0_1"/>
<dbReference type="EMBL" id="KI284325">
    <property type="protein sequence ID" value="ESA13011.1"/>
    <property type="molecule type" value="Genomic_DNA"/>
</dbReference>
<accession>U9UBP3</accession>
<proteinExistence type="predicted"/>
<dbReference type="AlphaFoldDB" id="U9UBP3"/>
<gene>
    <name evidence="1" type="ORF">GLOINDRAFT_2936</name>
</gene>
<reference evidence="1" key="1">
    <citation type="submission" date="2013-07" db="EMBL/GenBank/DDBJ databases">
        <title>The genome of an arbuscular mycorrhizal fungus provides insights into the evolution of the oldest plant symbiosis.</title>
        <authorList>
            <consortium name="DOE Joint Genome Institute"/>
            <person name="Tisserant E."/>
            <person name="Malbreil M."/>
            <person name="Kuo A."/>
            <person name="Kohler A."/>
            <person name="Symeonidi A."/>
            <person name="Balestrini R."/>
            <person name="Charron P."/>
            <person name="Duensing N."/>
            <person name="Frei-dit-Frey N."/>
            <person name="Gianinazzi-Pearson V."/>
            <person name="Gilbert B."/>
            <person name="Handa Y."/>
            <person name="Hijri M."/>
            <person name="Kaul R."/>
            <person name="Kawaguchi M."/>
            <person name="Krajinski F."/>
            <person name="Lammers P."/>
            <person name="Lapierre D."/>
            <person name="Masclaux F.G."/>
            <person name="Murat C."/>
            <person name="Morin E."/>
            <person name="Ndikumana S."/>
            <person name="Pagni M."/>
            <person name="Petitpierre D."/>
            <person name="Requena N."/>
            <person name="Rosikiewicz P."/>
            <person name="Riley R."/>
            <person name="Saito K."/>
            <person name="San Clemente H."/>
            <person name="Shapiro H."/>
            <person name="van Tuinen D."/>
            <person name="Becard G."/>
            <person name="Bonfante P."/>
            <person name="Paszkowski U."/>
            <person name="Shachar-Hill Y."/>
            <person name="Young J.P."/>
            <person name="Sanders I.R."/>
            <person name="Henrissat B."/>
            <person name="Rensing S.A."/>
            <person name="Grigoriev I.V."/>
            <person name="Corradi N."/>
            <person name="Roux C."/>
            <person name="Martin F."/>
        </authorList>
    </citation>
    <scope>NUCLEOTIDE SEQUENCE</scope>
    <source>
        <strain evidence="1">DAOM 197198</strain>
    </source>
</reference>
<protein>
    <submittedName>
        <fullName evidence="1">Uncharacterized protein</fullName>
    </submittedName>
</protein>
<evidence type="ECO:0000313" key="1">
    <source>
        <dbReference type="EMBL" id="ESA13011.1"/>
    </source>
</evidence>